<dbReference type="Gene3D" id="1.10.238.160">
    <property type="match status" value="1"/>
</dbReference>
<dbReference type="Proteomes" id="UP000509513">
    <property type="component" value="Chromosome"/>
</dbReference>
<dbReference type="KEGG" id="acib:ACBT_0577"/>
<protein>
    <recommendedName>
        <fullName evidence="3">Transcriptional regulator, AlpA family</fullName>
    </recommendedName>
</protein>
<organism evidence="1 2">
    <name type="scientific">Aliarcobacter cibarius</name>
    <dbReference type="NCBI Taxonomy" id="255507"/>
    <lineage>
        <taxon>Bacteria</taxon>
        <taxon>Pseudomonadati</taxon>
        <taxon>Campylobacterota</taxon>
        <taxon>Epsilonproteobacteria</taxon>
        <taxon>Campylobacterales</taxon>
        <taxon>Arcobacteraceae</taxon>
        <taxon>Aliarcobacter</taxon>
    </lineage>
</organism>
<evidence type="ECO:0008006" key="3">
    <source>
        <dbReference type="Google" id="ProtNLM"/>
    </source>
</evidence>
<evidence type="ECO:0000313" key="2">
    <source>
        <dbReference type="Proteomes" id="UP000509513"/>
    </source>
</evidence>
<sequence>MEKDKFLRIDAVLVQIPVSRATLYRLSKQIKLLRPIKVGGSSFWSQNNINDYFESLKKNNIAA</sequence>
<evidence type="ECO:0000313" key="1">
    <source>
        <dbReference type="EMBL" id="QKJ26531.1"/>
    </source>
</evidence>
<gene>
    <name evidence="1" type="ORF">ACBT_0577</name>
</gene>
<reference evidence="1 2" key="1">
    <citation type="submission" date="2020-05" db="EMBL/GenBank/DDBJ databases">
        <title>Complete genome sequencing of Campylobacter and Arcobacter type strains.</title>
        <authorList>
            <person name="Miller W.G."/>
            <person name="Yee E."/>
        </authorList>
    </citation>
    <scope>NUCLEOTIDE SEQUENCE [LARGE SCALE GENOMIC DNA]</scope>
    <source>
        <strain evidence="1 2">LMG 21996</strain>
    </source>
</reference>
<dbReference type="RefSeq" id="WP_024775565.1">
    <property type="nucleotide sequence ID" value="NZ_CP054051.1"/>
</dbReference>
<proteinExistence type="predicted"/>
<accession>A0A7L5JMW0</accession>
<dbReference type="AlphaFoldDB" id="A0A7L5JMW0"/>
<name>A0A7L5JMW0_9BACT</name>
<dbReference type="EMBL" id="CP054051">
    <property type="protein sequence ID" value="QKJ26531.1"/>
    <property type="molecule type" value="Genomic_DNA"/>
</dbReference>